<name>A0A8S0PS21_OLEEU</name>
<dbReference type="Pfam" id="PF05699">
    <property type="entry name" value="Dimer_Tnp_hAT"/>
    <property type="match status" value="1"/>
</dbReference>
<dbReference type="InterPro" id="IPR012337">
    <property type="entry name" value="RNaseH-like_sf"/>
</dbReference>
<reference evidence="2 3" key="1">
    <citation type="submission" date="2019-12" db="EMBL/GenBank/DDBJ databases">
        <authorList>
            <person name="Alioto T."/>
            <person name="Alioto T."/>
            <person name="Gomez Garrido J."/>
        </authorList>
    </citation>
    <scope>NUCLEOTIDE SEQUENCE [LARGE SCALE GENOMIC DNA]</scope>
</reference>
<evidence type="ECO:0000313" key="2">
    <source>
        <dbReference type="EMBL" id="CAA2956152.1"/>
    </source>
</evidence>
<sequence length="101" mass="11237">MWWKINAPKYKIVSQIAKDVLAIQISTVASESAFSTGGRILDSFRSSLGARMVEACICGKNWLQAKKEHIVLRQYLDEVEALDDSMKVVADDESCVTTIDV</sequence>
<evidence type="ECO:0000259" key="1">
    <source>
        <dbReference type="Pfam" id="PF05699"/>
    </source>
</evidence>
<dbReference type="SUPFAM" id="SSF53098">
    <property type="entry name" value="Ribonuclease H-like"/>
    <property type="match status" value="1"/>
</dbReference>
<dbReference type="EMBL" id="CACTIH010000175">
    <property type="protein sequence ID" value="CAA2956152.1"/>
    <property type="molecule type" value="Genomic_DNA"/>
</dbReference>
<keyword evidence="3" id="KW-1185">Reference proteome</keyword>
<dbReference type="AlphaFoldDB" id="A0A8S0PS21"/>
<dbReference type="InterPro" id="IPR008906">
    <property type="entry name" value="HATC_C_dom"/>
</dbReference>
<dbReference type="Gramene" id="OE9A046345T1">
    <property type="protein sequence ID" value="OE9A046345C1"/>
    <property type="gene ID" value="OE9A046345"/>
</dbReference>
<evidence type="ECO:0000313" key="3">
    <source>
        <dbReference type="Proteomes" id="UP000594638"/>
    </source>
</evidence>
<dbReference type="Proteomes" id="UP000594638">
    <property type="component" value="Unassembled WGS sequence"/>
</dbReference>
<dbReference type="PANTHER" id="PTHR23272:SF161">
    <property type="entry name" value="ZINC FINGER BED DOMAIN-CONTAINING PROTEIN RICESLEEPER 1-LIKE"/>
    <property type="match status" value="1"/>
</dbReference>
<dbReference type="PANTHER" id="PTHR23272">
    <property type="entry name" value="BED FINGER-RELATED"/>
    <property type="match status" value="1"/>
</dbReference>
<comment type="caution">
    <text evidence="2">The sequence shown here is derived from an EMBL/GenBank/DDBJ whole genome shotgun (WGS) entry which is preliminary data.</text>
</comment>
<gene>
    <name evidence="2" type="ORF">OLEA9_A046345</name>
</gene>
<dbReference type="OrthoDB" id="1721065at2759"/>
<proteinExistence type="predicted"/>
<dbReference type="GO" id="GO:0046983">
    <property type="term" value="F:protein dimerization activity"/>
    <property type="evidence" value="ECO:0007669"/>
    <property type="project" value="InterPro"/>
</dbReference>
<protein>
    <submittedName>
        <fullName evidence="2">Zinc finger BED domain-containing RICESLEEPER 2-like</fullName>
    </submittedName>
</protein>
<organism evidence="2 3">
    <name type="scientific">Olea europaea subsp. europaea</name>
    <dbReference type="NCBI Taxonomy" id="158383"/>
    <lineage>
        <taxon>Eukaryota</taxon>
        <taxon>Viridiplantae</taxon>
        <taxon>Streptophyta</taxon>
        <taxon>Embryophyta</taxon>
        <taxon>Tracheophyta</taxon>
        <taxon>Spermatophyta</taxon>
        <taxon>Magnoliopsida</taxon>
        <taxon>eudicotyledons</taxon>
        <taxon>Gunneridae</taxon>
        <taxon>Pentapetalae</taxon>
        <taxon>asterids</taxon>
        <taxon>lamiids</taxon>
        <taxon>Lamiales</taxon>
        <taxon>Oleaceae</taxon>
        <taxon>Oleeae</taxon>
        <taxon>Olea</taxon>
    </lineage>
</organism>
<feature type="domain" description="HAT C-terminal dimerisation" evidence="1">
    <location>
        <begin position="2"/>
        <end position="63"/>
    </location>
</feature>
<accession>A0A8S0PS21</accession>